<evidence type="ECO:0000313" key="2">
    <source>
        <dbReference type="EMBL" id="KAG5643248.1"/>
    </source>
</evidence>
<proteinExistence type="predicted"/>
<feature type="domain" description="AB hydrolase-1" evidence="1">
    <location>
        <begin position="40"/>
        <end position="276"/>
    </location>
</feature>
<gene>
    <name evidence="2" type="ORF">DXG03_001298</name>
</gene>
<organism evidence="2 3">
    <name type="scientific">Asterophora parasitica</name>
    <dbReference type="NCBI Taxonomy" id="117018"/>
    <lineage>
        <taxon>Eukaryota</taxon>
        <taxon>Fungi</taxon>
        <taxon>Dikarya</taxon>
        <taxon>Basidiomycota</taxon>
        <taxon>Agaricomycotina</taxon>
        <taxon>Agaricomycetes</taxon>
        <taxon>Agaricomycetidae</taxon>
        <taxon>Agaricales</taxon>
        <taxon>Tricholomatineae</taxon>
        <taxon>Lyophyllaceae</taxon>
        <taxon>Asterophora</taxon>
    </lineage>
</organism>
<dbReference type="Pfam" id="PF12697">
    <property type="entry name" value="Abhydrolase_6"/>
    <property type="match status" value="1"/>
</dbReference>
<dbReference type="InterPro" id="IPR029058">
    <property type="entry name" value="AB_hydrolase_fold"/>
</dbReference>
<evidence type="ECO:0000259" key="1">
    <source>
        <dbReference type="Pfam" id="PF12697"/>
    </source>
</evidence>
<evidence type="ECO:0000313" key="3">
    <source>
        <dbReference type="Proteomes" id="UP000775547"/>
    </source>
</evidence>
<name>A0A9P7G6X5_9AGAR</name>
<reference evidence="2" key="2">
    <citation type="submission" date="2021-10" db="EMBL/GenBank/DDBJ databases">
        <title>Phylogenomics reveals ancestral predisposition of the termite-cultivated fungus Termitomyces towards a domesticated lifestyle.</title>
        <authorList>
            <person name="Auxier B."/>
            <person name="Grum-Grzhimaylo A."/>
            <person name="Cardenas M.E."/>
            <person name="Lodge J.D."/>
            <person name="Laessoe T."/>
            <person name="Pedersen O."/>
            <person name="Smith M.E."/>
            <person name="Kuyper T.W."/>
            <person name="Franco-Molano E.A."/>
            <person name="Baroni T.J."/>
            <person name="Aanen D.K."/>
        </authorList>
    </citation>
    <scope>NUCLEOTIDE SEQUENCE</scope>
    <source>
        <strain evidence="2">AP01</strain>
        <tissue evidence="2">Mycelium</tissue>
    </source>
</reference>
<dbReference type="InterPro" id="IPR000073">
    <property type="entry name" value="AB_hydrolase_1"/>
</dbReference>
<protein>
    <recommendedName>
        <fullName evidence="1">AB hydrolase-1 domain-containing protein</fullName>
    </recommendedName>
</protein>
<dbReference type="Gene3D" id="3.40.50.1820">
    <property type="entry name" value="alpha/beta hydrolase"/>
    <property type="match status" value="1"/>
</dbReference>
<dbReference type="Proteomes" id="UP000775547">
    <property type="component" value="Unassembled WGS sequence"/>
</dbReference>
<dbReference type="OrthoDB" id="94039at2759"/>
<accession>A0A9P7G6X5</accession>
<dbReference type="SUPFAM" id="SSF53474">
    <property type="entry name" value="alpha/beta-Hydrolases"/>
    <property type="match status" value="1"/>
</dbReference>
<comment type="caution">
    <text evidence="2">The sequence shown here is derived from an EMBL/GenBank/DDBJ whole genome shotgun (WGS) entry which is preliminary data.</text>
</comment>
<reference evidence="2" key="1">
    <citation type="submission" date="2020-07" db="EMBL/GenBank/DDBJ databases">
        <authorList>
            <person name="Nieuwenhuis M."/>
            <person name="Van De Peppel L.J.J."/>
        </authorList>
    </citation>
    <scope>NUCLEOTIDE SEQUENCE</scope>
    <source>
        <strain evidence="2">AP01</strain>
        <tissue evidence="2">Mycelium</tissue>
    </source>
</reference>
<dbReference type="EMBL" id="JABCKV010000125">
    <property type="protein sequence ID" value="KAG5643248.1"/>
    <property type="molecule type" value="Genomic_DNA"/>
</dbReference>
<sequence length="480" mass="53042">MQVESIKDGPRDGYPLITTAKRYWLPALDANACDPDALTLVLLHSTSFHKETWEPSLEKLLTLSAQPGSTVKIREAWALDCPNHGEAGHLNEPTLNLPEFRNNFTCEKYAIAAHRFLSDGSLHGARVDFRTRNLVGIGHSLGGNAMLILQHLEPRIPFKSLVIVEPLISPAGPRHLNKLRSILVKGAHERRDVWPDRGQAMVALKKRERTTKWDSRITDLFVKHAIVPHPGSYKTETPYLGVTLACTRDQEAAMYRDADGPTKPVQDLKKACAVLPVHLVLAGVNDFVWVNPLACTAVPAHRTTITDQREYTQQYSTRSTEGNTRLYGRSKGSVICQFFNFCMAQIPQEAPDELGVVMYDALASGSQSADDPSPPTARRFGRGRSSLASLMRSIDIPPNRLLRVLLHPQGLLLAVLRGFDRPGPLLTGSPAYHLVPLVSRVQVVGEWPALHVLNTFVAHSMVTRFNTGKKSALSVGPRKA</sequence>
<dbReference type="AlphaFoldDB" id="A0A9P7G6X5"/>
<keyword evidence="3" id="KW-1185">Reference proteome</keyword>